<dbReference type="GO" id="GO:0009228">
    <property type="term" value="P:thiamine biosynthetic process"/>
    <property type="evidence" value="ECO:0007669"/>
    <property type="project" value="UniProtKB-KW"/>
</dbReference>
<comment type="subunit">
    <text evidence="4">Homodimer.</text>
</comment>
<dbReference type="SUPFAM" id="SSF53850">
    <property type="entry name" value="Periplasmic binding protein-like II"/>
    <property type="match status" value="1"/>
</dbReference>
<evidence type="ECO:0000256" key="6">
    <source>
        <dbReference type="ARBA" id="ARBA00022723"/>
    </source>
</evidence>
<comment type="function">
    <text evidence="1">Responsible for the formation of the pyrimidine heterocycle in the thiamine biosynthesis pathway. Catalyzes the formation of hydroxymethylpyrimidine phosphate (HMP-P) from histidine and pyridoxal phosphate (PLP). The protein uses PLP and the active site histidine to form HMP-P, generating an inactive enzyme. The enzyme can only undergo a single turnover, which suggests it is a suicide enzyme.</text>
</comment>
<gene>
    <name evidence="13" type="ORF">UFOPK2992_00305</name>
</gene>
<evidence type="ECO:0000259" key="12">
    <source>
        <dbReference type="Pfam" id="PF09084"/>
    </source>
</evidence>
<organism evidence="13">
    <name type="scientific">freshwater metagenome</name>
    <dbReference type="NCBI Taxonomy" id="449393"/>
    <lineage>
        <taxon>unclassified sequences</taxon>
        <taxon>metagenomes</taxon>
        <taxon>ecological metagenomes</taxon>
    </lineage>
</organism>
<evidence type="ECO:0000256" key="3">
    <source>
        <dbReference type="ARBA" id="ARBA00009406"/>
    </source>
</evidence>
<reference evidence="13" key="1">
    <citation type="submission" date="2020-05" db="EMBL/GenBank/DDBJ databases">
        <authorList>
            <person name="Chiriac C."/>
            <person name="Salcher M."/>
            <person name="Ghai R."/>
            <person name="Kavagutti S V."/>
        </authorList>
    </citation>
    <scope>NUCLEOTIDE SEQUENCE</scope>
</reference>
<dbReference type="PANTHER" id="PTHR31528">
    <property type="entry name" value="4-AMINO-5-HYDROXYMETHYL-2-METHYLPYRIMIDINE PHOSPHATE SYNTHASE THI11-RELATED"/>
    <property type="match status" value="1"/>
</dbReference>
<proteinExistence type="inferred from homology"/>
<evidence type="ECO:0000256" key="5">
    <source>
        <dbReference type="ARBA" id="ARBA00022679"/>
    </source>
</evidence>
<dbReference type="GO" id="GO:0016740">
    <property type="term" value="F:transferase activity"/>
    <property type="evidence" value="ECO:0007669"/>
    <property type="project" value="UniProtKB-KW"/>
</dbReference>
<evidence type="ECO:0000313" key="13">
    <source>
        <dbReference type="EMBL" id="CAB4789416.1"/>
    </source>
</evidence>
<dbReference type="PROSITE" id="PS51257">
    <property type="entry name" value="PROKAR_LIPOPROTEIN"/>
    <property type="match status" value="1"/>
</dbReference>
<evidence type="ECO:0000256" key="9">
    <source>
        <dbReference type="ARBA" id="ARBA00023004"/>
    </source>
</evidence>
<evidence type="ECO:0000256" key="4">
    <source>
        <dbReference type="ARBA" id="ARBA00011738"/>
    </source>
</evidence>
<keyword evidence="5" id="KW-0808">Transferase</keyword>
<dbReference type="PANTHER" id="PTHR31528:SF1">
    <property type="entry name" value="4-AMINO-5-HYDROXYMETHYL-2-METHYLPYRIMIDINE PHOSPHATE SYNTHASE THI11-RELATED"/>
    <property type="match status" value="1"/>
</dbReference>
<feature type="domain" description="SsuA/THI5-like" evidence="12">
    <location>
        <begin position="66"/>
        <end position="285"/>
    </location>
</feature>
<keyword evidence="6" id="KW-0479">Metal-binding</keyword>
<evidence type="ECO:0000256" key="7">
    <source>
        <dbReference type="ARBA" id="ARBA00022898"/>
    </source>
</evidence>
<keyword evidence="7" id="KW-0663">Pyridoxal phosphate</keyword>
<dbReference type="InterPro" id="IPR027939">
    <property type="entry name" value="NMT1/THI5"/>
</dbReference>
<sequence>MKINRLSKGAVLLAVAGLAVAACGSDDTATPATTPTSGVAAAGCDASKAPATLTKVKLQLQWFTQAQFAGYFAALDQGCYAAEGLDVEIIEGGVEIVPQKQLADGQVDFALSWVPKALASREAGADIVDIAQIYQRSGTLQVSFKDKGIKTAADFKGKKIGNWGFGNEYEIFAALSKNSLDPAKDVTLLAQQFDMAGLLSGDIDAAEAMTYNEYAQVLESKNAATGKLYTADDLNVVSYETEGVGMLQDAIWADAKKLASDATYKETAVKFVKASIQGWIYCRDNAASCRDIVVAKGSKLGASHQLWQMNEVNKLVWPATGGIGFIDQAAWDRTAKIAQETKNLEGAAVLTKAPDAGAFTNDIVNEALKQLKDAGVDVTGSSFAPLTVELAEGGN</sequence>
<dbReference type="Gene3D" id="3.40.190.10">
    <property type="entry name" value="Periplasmic binding protein-like II"/>
    <property type="match status" value="2"/>
</dbReference>
<evidence type="ECO:0000256" key="8">
    <source>
        <dbReference type="ARBA" id="ARBA00022977"/>
    </source>
</evidence>
<name>A0A6J6X2D1_9ZZZZ</name>
<evidence type="ECO:0000256" key="10">
    <source>
        <dbReference type="ARBA" id="ARBA00033171"/>
    </source>
</evidence>
<comment type="catalytic activity">
    <reaction evidence="11">
        <text>N(6)-(pyridoxal phosphate)-L-lysyl-[4-amino-5-hydroxymethyl-2-methylpyrimidine phosphate synthase] + L-histidyl-[4-amino-5-hydroxymethyl-2-methylpyrimidine phosphate synthase] + 2 Fe(3+) + 4 H2O = L-lysyl-[4-amino-5-hydroxymethyl-2-methylpyrimidine phosphate synthase] + (2S)-2-amino-5-hydroxy-4-oxopentanoyl-[4-amino-5-hydroxymethyl-2-methylpyrimidine phosphate synthase] + 4-amino-2-methyl-5-(phosphooxymethyl)pyrimidine + 3-oxopropanoate + 2 Fe(2+) + 2 H(+)</text>
        <dbReference type="Rhea" id="RHEA:65756"/>
        <dbReference type="Rhea" id="RHEA-COMP:16892"/>
        <dbReference type="Rhea" id="RHEA-COMP:16893"/>
        <dbReference type="Rhea" id="RHEA-COMP:16894"/>
        <dbReference type="Rhea" id="RHEA-COMP:16895"/>
        <dbReference type="ChEBI" id="CHEBI:15377"/>
        <dbReference type="ChEBI" id="CHEBI:15378"/>
        <dbReference type="ChEBI" id="CHEBI:29033"/>
        <dbReference type="ChEBI" id="CHEBI:29034"/>
        <dbReference type="ChEBI" id="CHEBI:29969"/>
        <dbReference type="ChEBI" id="CHEBI:29979"/>
        <dbReference type="ChEBI" id="CHEBI:33190"/>
        <dbReference type="ChEBI" id="CHEBI:58354"/>
        <dbReference type="ChEBI" id="CHEBI:143915"/>
        <dbReference type="ChEBI" id="CHEBI:157692"/>
    </reaction>
    <physiologicalReaction direction="left-to-right" evidence="11">
        <dbReference type="Rhea" id="RHEA:65757"/>
    </physiologicalReaction>
</comment>
<comment type="pathway">
    <text evidence="2">Cofactor biosynthesis; thiamine diphosphate biosynthesis.</text>
</comment>
<dbReference type="GO" id="GO:0046872">
    <property type="term" value="F:metal ion binding"/>
    <property type="evidence" value="ECO:0007669"/>
    <property type="project" value="UniProtKB-KW"/>
</dbReference>
<evidence type="ECO:0000256" key="1">
    <source>
        <dbReference type="ARBA" id="ARBA00003469"/>
    </source>
</evidence>
<keyword evidence="9" id="KW-0408">Iron</keyword>
<comment type="similarity">
    <text evidence="3">Belongs to the NMT1/THI5 family.</text>
</comment>
<dbReference type="InterPro" id="IPR015168">
    <property type="entry name" value="SsuA/THI5"/>
</dbReference>
<dbReference type="EMBL" id="CAFAAI010000030">
    <property type="protein sequence ID" value="CAB4789416.1"/>
    <property type="molecule type" value="Genomic_DNA"/>
</dbReference>
<dbReference type="Pfam" id="PF09084">
    <property type="entry name" value="NMT1"/>
    <property type="match status" value="1"/>
</dbReference>
<dbReference type="AlphaFoldDB" id="A0A6J6X2D1"/>
<keyword evidence="8" id="KW-0784">Thiamine biosynthesis</keyword>
<protein>
    <recommendedName>
        <fullName evidence="10">Thiamine pyrimidine synthase</fullName>
    </recommendedName>
</protein>
<evidence type="ECO:0000256" key="2">
    <source>
        <dbReference type="ARBA" id="ARBA00004948"/>
    </source>
</evidence>
<evidence type="ECO:0000256" key="11">
    <source>
        <dbReference type="ARBA" id="ARBA00048179"/>
    </source>
</evidence>
<accession>A0A6J6X2D1</accession>